<proteinExistence type="predicted"/>
<dbReference type="AlphaFoldDB" id="A0A8B0SJ80"/>
<sequence length="87" mass="9270">MFHFPLGLDADVPLAAFAGNGNIAQFPQRLTAVAVAYPAQFGQENTAVPLVNLDLFGIRVAETVTATPAFETRKISAFGKEMLVSCN</sequence>
<evidence type="ECO:0000313" key="1">
    <source>
        <dbReference type="EMBL" id="MBO0612235.1"/>
    </source>
</evidence>
<reference evidence="1 3" key="1">
    <citation type="submission" date="2021-03" db="EMBL/GenBank/DDBJ databases">
        <title>Draft genome and methylome analysis of Thiotrix fructosivoruns ATCC 49748.</title>
        <authorList>
            <person name="Fomenkov A."/>
            <person name="Grabovich M.Y."/>
            <person name="Roberts R.J."/>
        </authorList>
    </citation>
    <scope>NUCLEOTIDE SEQUENCE [LARGE SCALE GENOMIC DNA]</scope>
    <source>
        <strain evidence="1 3">ATCC 49748</strain>
    </source>
</reference>
<organism evidence="2">
    <name type="scientific">Thiothrix fructosivorans</name>
    <dbReference type="NCBI Taxonomy" id="111770"/>
    <lineage>
        <taxon>Bacteria</taxon>
        <taxon>Pseudomonadati</taxon>
        <taxon>Pseudomonadota</taxon>
        <taxon>Gammaproteobacteria</taxon>
        <taxon>Thiotrichales</taxon>
        <taxon>Thiotrichaceae</taxon>
        <taxon>Thiothrix</taxon>
    </lineage>
</organism>
<name>A0A8B0SJ80_9GAMM</name>
<evidence type="ECO:0000313" key="2">
    <source>
        <dbReference type="EMBL" id="QTX12273.1"/>
    </source>
</evidence>
<accession>A0A8B0SJ80</accession>
<keyword evidence="3" id="KW-1185">Reference proteome</keyword>
<dbReference type="Proteomes" id="UP000664466">
    <property type="component" value="Unassembled WGS sequence"/>
</dbReference>
<gene>
    <name evidence="2" type="ORF">J1836_008100</name>
    <name evidence="1" type="ORF">J1836_04725</name>
</gene>
<dbReference type="EMBL" id="JAFMPM010000006">
    <property type="protein sequence ID" value="MBO0612235.1"/>
    <property type="molecule type" value="Genomic_DNA"/>
</dbReference>
<evidence type="ECO:0000313" key="3">
    <source>
        <dbReference type="Proteomes" id="UP000664466"/>
    </source>
</evidence>
<dbReference type="EMBL" id="CP072748">
    <property type="protein sequence ID" value="QTX12273.1"/>
    <property type="molecule type" value="Genomic_DNA"/>
</dbReference>
<reference evidence="2" key="2">
    <citation type="submission" date="2021-04" db="EMBL/GenBank/DDBJ databases">
        <title>Complete Genome and methylome analysis of Thiothrix fructosivorans ATCC 49748.</title>
        <authorList>
            <person name="Fomenkov A."/>
            <person name="Sun L."/>
            <person name="Vincze T."/>
            <person name="Grabovich M.Y."/>
            <person name="Roberts R.J."/>
        </authorList>
    </citation>
    <scope>NUCLEOTIDE SEQUENCE</scope>
    <source>
        <strain evidence="2">ATCC 49748</strain>
    </source>
</reference>
<protein>
    <submittedName>
        <fullName evidence="2">Uncharacterized protein</fullName>
    </submittedName>
</protein>